<dbReference type="GO" id="GO:0005509">
    <property type="term" value="F:calcium ion binding"/>
    <property type="evidence" value="ECO:0007669"/>
    <property type="project" value="InterPro"/>
</dbReference>
<dbReference type="Proteomes" id="UP000053237">
    <property type="component" value="Unassembled WGS sequence"/>
</dbReference>
<reference evidence="3 4" key="1">
    <citation type="submission" date="2012-05" db="EMBL/GenBank/DDBJ databases">
        <title>Recombination and specialization in a pathogen metapopulation.</title>
        <authorList>
            <person name="Gardiner A."/>
            <person name="Kemen E."/>
            <person name="Schultz-Larsen T."/>
            <person name="MacLean D."/>
            <person name="Van Oosterhout C."/>
            <person name="Jones J.D.G."/>
        </authorList>
    </citation>
    <scope>NUCLEOTIDE SEQUENCE [LARGE SCALE GENOMIC DNA]</scope>
    <source>
        <strain evidence="3 4">Ac Nc2</strain>
    </source>
</reference>
<proteinExistence type="predicted"/>
<organism evidence="3 4">
    <name type="scientific">Albugo candida</name>
    <dbReference type="NCBI Taxonomy" id="65357"/>
    <lineage>
        <taxon>Eukaryota</taxon>
        <taxon>Sar</taxon>
        <taxon>Stramenopiles</taxon>
        <taxon>Oomycota</taxon>
        <taxon>Peronosporomycetes</taxon>
        <taxon>Albuginales</taxon>
        <taxon>Albuginaceae</taxon>
        <taxon>Albugo</taxon>
    </lineage>
</organism>
<accession>A0A024G3P2</accession>
<dbReference type="STRING" id="65357.A0A024G3P2"/>
<dbReference type="InterPro" id="IPR011992">
    <property type="entry name" value="EF-hand-dom_pair"/>
</dbReference>
<evidence type="ECO:0000313" key="4">
    <source>
        <dbReference type="Proteomes" id="UP000053237"/>
    </source>
</evidence>
<feature type="region of interest" description="Disordered" evidence="1">
    <location>
        <begin position="55"/>
        <end position="97"/>
    </location>
</feature>
<gene>
    <name evidence="3" type="ORF">BN9_016880</name>
</gene>
<feature type="domain" description="EF-hand" evidence="2">
    <location>
        <begin position="185"/>
        <end position="220"/>
    </location>
</feature>
<evidence type="ECO:0000313" key="3">
    <source>
        <dbReference type="EMBL" id="CCI40904.1"/>
    </source>
</evidence>
<feature type="region of interest" description="Disordered" evidence="1">
    <location>
        <begin position="278"/>
        <end position="304"/>
    </location>
</feature>
<dbReference type="SUPFAM" id="SSF47473">
    <property type="entry name" value="EF-hand"/>
    <property type="match status" value="1"/>
</dbReference>
<evidence type="ECO:0000259" key="2">
    <source>
        <dbReference type="PROSITE" id="PS50222"/>
    </source>
</evidence>
<keyword evidence="4" id="KW-1185">Reference proteome</keyword>
<evidence type="ECO:0000256" key="1">
    <source>
        <dbReference type="SAM" id="MobiDB-lite"/>
    </source>
</evidence>
<dbReference type="AlphaFoldDB" id="A0A024G3P2"/>
<sequence length="572" mass="64711">MIEHRLCGANASKLKRFVENTNQVDKERPLWNDDVKTKSLGYFDKSLSKNGILRPLSSQTRHKTSNRSIPNAMNISKSSRSATNPRQNARKKHENKAKKDFIRKNIERVTGMSMRERDLIERRKARRRISSRPIDLIRSPRSTKCHSNAHSKVLKNLQKSVEGHNDVAETSKGKIQKLETHDWDQSSTFAARVFAELDQDGRNAIGIEQIIHGLRLLGLPATHNQVADYVYLIHEGESDCINEEEWEILVSTLDAASVHSVYPNQHYTTINATSTIPLNTQPVKPSRPESASIKTSKASPKRLQERAATTHIDQSFIKDLHGKVDEMVEQAYQAAYIRWNPSGASNNQKEAQLNPEKALNRAVTIMSGLKSTFYPLVHQAEETLKELRKRHGANLSLIVPAEDLSRISFHSEELASNILDDLLLDTIHCLNQIERQKTQQKLQSEHLQQLAAIADRIGRIEMEEAQAKKLVENLDEPSESAVVPTDPVTFNTSRNDPVTILDSPLRQRIEKQKRDFAFHRRLVEASLESTGMSQSCVVEILEDLILEDLMIEAASELENNVHILADAMSTLL</sequence>
<dbReference type="PROSITE" id="PS50222">
    <property type="entry name" value="EF_HAND_2"/>
    <property type="match status" value="1"/>
</dbReference>
<feature type="compositionally biased region" description="Polar residues" evidence="1">
    <location>
        <begin position="66"/>
        <end position="87"/>
    </location>
</feature>
<dbReference type="OrthoDB" id="74075at2759"/>
<protein>
    <recommendedName>
        <fullName evidence="2">EF-hand domain-containing protein</fullName>
    </recommendedName>
</protein>
<dbReference type="EMBL" id="CAIX01000012">
    <property type="protein sequence ID" value="CCI40904.1"/>
    <property type="molecule type" value="Genomic_DNA"/>
</dbReference>
<dbReference type="InterPro" id="IPR002048">
    <property type="entry name" value="EF_hand_dom"/>
</dbReference>
<comment type="caution">
    <text evidence="3">The sequence shown here is derived from an EMBL/GenBank/DDBJ whole genome shotgun (WGS) entry which is preliminary data.</text>
</comment>
<name>A0A024G3P2_9STRA</name>
<dbReference type="InParanoid" id="A0A024G3P2"/>